<dbReference type="AlphaFoldDB" id="A0A6I3LH59"/>
<keyword evidence="4" id="KW-0732">Signal</keyword>
<evidence type="ECO:0000259" key="5">
    <source>
        <dbReference type="Pfam" id="PF14905"/>
    </source>
</evidence>
<dbReference type="Gene3D" id="2.60.40.10">
    <property type="entry name" value="Immunoglobulins"/>
    <property type="match status" value="1"/>
</dbReference>
<feature type="signal peptide" evidence="4">
    <location>
        <begin position="1"/>
        <end position="19"/>
    </location>
</feature>
<name>A0A6I3LH59_9FLAO</name>
<dbReference type="InterPro" id="IPR008969">
    <property type="entry name" value="CarboxyPept-like_regulatory"/>
</dbReference>
<keyword evidence="3" id="KW-0998">Cell outer membrane</keyword>
<dbReference type="RefSeq" id="WP_155090956.1">
    <property type="nucleotide sequence ID" value="NZ_CP102754.1"/>
</dbReference>
<evidence type="ECO:0000256" key="3">
    <source>
        <dbReference type="ARBA" id="ARBA00023237"/>
    </source>
</evidence>
<keyword evidence="6" id="KW-0675">Receptor</keyword>
<gene>
    <name evidence="6" type="ORF">GJV76_01885</name>
</gene>
<feature type="chain" id="PRO_5026059657" evidence="4">
    <location>
        <begin position="20"/>
        <end position="793"/>
    </location>
</feature>
<proteinExistence type="predicted"/>
<dbReference type="InterPro" id="IPR036942">
    <property type="entry name" value="Beta-barrel_TonB_sf"/>
</dbReference>
<dbReference type="Proteomes" id="UP000438760">
    <property type="component" value="Unassembled WGS sequence"/>
</dbReference>
<evidence type="ECO:0000256" key="2">
    <source>
        <dbReference type="ARBA" id="ARBA00023136"/>
    </source>
</evidence>
<keyword evidence="7" id="KW-1185">Reference proteome</keyword>
<reference evidence="6 7" key="1">
    <citation type="submission" date="2019-11" db="EMBL/GenBank/DDBJ databases">
        <title>Genome of Strain BIT-d1.</title>
        <authorList>
            <person name="Yang Y."/>
        </authorList>
    </citation>
    <scope>NUCLEOTIDE SEQUENCE [LARGE SCALE GENOMIC DNA]</scope>
    <source>
        <strain evidence="6 7">BIT-d1</strain>
    </source>
</reference>
<dbReference type="GO" id="GO:0009279">
    <property type="term" value="C:cell outer membrane"/>
    <property type="evidence" value="ECO:0007669"/>
    <property type="project" value="UniProtKB-SubCell"/>
</dbReference>
<feature type="domain" description="Outer membrane protein beta-barrel" evidence="5">
    <location>
        <begin position="366"/>
        <end position="770"/>
    </location>
</feature>
<dbReference type="OrthoDB" id="8764943at2"/>
<dbReference type="InterPro" id="IPR037066">
    <property type="entry name" value="Plug_dom_sf"/>
</dbReference>
<keyword evidence="2" id="KW-0472">Membrane</keyword>
<organism evidence="6 7">
    <name type="scientific">Myroides albus</name>
    <dbReference type="NCBI Taxonomy" id="2562892"/>
    <lineage>
        <taxon>Bacteria</taxon>
        <taxon>Pseudomonadati</taxon>
        <taxon>Bacteroidota</taxon>
        <taxon>Flavobacteriia</taxon>
        <taxon>Flavobacteriales</taxon>
        <taxon>Flavobacteriaceae</taxon>
        <taxon>Myroides</taxon>
    </lineage>
</organism>
<evidence type="ECO:0000313" key="6">
    <source>
        <dbReference type="EMBL" id="MTG96906.1"/>
    </source>
</evidence>
<evidence type="ECO:0000256" key="4">
    <source>
        <dbReference type="SAM" id="SignalP"/>
    </source>
</evidence>
<accession>A0A6I3LH59</accession>
<comment type="subcellular location">
    <subcellularLocation>
        <location evidence="1">Cell outer membrane</location>
    </subcellularLocation>
</comment>
<dbReference type="Gene3D" id="2.40.170.20">
    <property type="entry name" value="TonB-dependent receptor, beta-barrel domain"/>
    <property type="match status" value="1"/>
</dbReference>
<dbReference type="Gene3D" id="2.170.130.10">
    <property type="entry name" value="TonB-dependent receptor, plug domain"/>
    <property type="match status" value="1"/>
</dbReference>
<dbReference type="PANTHER" id="PTHR40980">
    <property type="entry name" value="PLUG DOMAIN-CONTAINING PROTEIN"/>
    <property type="match status" value="1"/>
</dbReference>
<comment type="caution">
    <text evidence="6">The sequence shown here is derived from an EMBL/GenBank/DDBJ whole genome shotgun (WGS) entry which is preliminary data.</text>
</comment>
<dbReference type="SUPFAM" id="SSF56935">
    <property type="entry name" value="Porins"/>
    <property type="match status" value="1"/>
</dbReference>
<dbReference type="SUPFAM" id="SSF49464">
    <property type="entry name" value="Carboxypeptidase regulatory domain-like"/>
    <property type="match status" value="1"/>
</dbReference>
<dbReference type="InterPro" id="IPR013783">
    <property type="entry name" value="Ig-like_fold"/>
</dbReference>
<dbReference type="EMBL" id="WMJX01000002">
    <property type="protein sequence ID" value="MTG96906.1"/>
    <property type="molecule type" value="Genomic_DNA"/>
</dbReference>
<dbReference type="InterPro" id="IPR041700">
    <property type="entry name" value="OMP_b-brl_3"/>
</dbReference>
<protein>
    <submittedName>
        <fullName evidence="6">TonB-dependent receptor</fullName>
    </submittedName>
</protein>
<sequence length="793" mass="90265">MKSTLLLATALFFTANINAQNSIKGNLQTKSNKAIDFAEIYLLDSNGALINQTYTTENGLFSIEDVKDRTYTIQIYSNGLKQYENTLEVDHSIDLGTIVIENDTQLEEIVIKSPTRIYEKKLDRTVFNIENSVHATNNDAVDLLKITPGLKVDTQSISLIGKSSVRVMINDKLVQLTGEELMQYLKSIPSDNIKKIEVITTPPAKYDAEGNSGLINIVLKENQPNAWNNQISTGVFTGHKATYRFSDVFSYNQGKISFKANISGSKGMSQVIENSTVFYANETWNGKSRRFNNNDRLSGNFQFDYQISEKTSIGVQYMGSIGNPKFDDNGQIIVDNHVHNYIQNIYTNAKNTGDINNQSANLHLIHNIDTVGTKLTMDVDYFNYNNYKNRVFNTKTQGVNNSPDNMFIASTSGDQIIDNFSAKIDMEQPLKWFKLSYGVKASFVTTRNKSDFFDLSSGIAIEDHNQKDNFKYQENTQAAYFSASKEFNDKLSMQVGMRVENTQTTGTSKVYNTENKKDYTKLFPTLYLTYNLNDNNSFSINYNRRIYRPAFWELNPFKWYITQYSVAGGNPKITPAFTDNIELSHIYKGKLTTSISYSKTKDRFSQYPMVEESTNMQIYIRENIIDSEGFNANINYSFNTIPWLQSQIGGYFFYSTSKLLKDVNLDVRDGGGMYFTANNTVYLNSDKTLNAQVDYWYQPKIRENMWAINPSHALSLGLKYAMMNKKLNLSIYANDIFNTSTQKVSTKTNGINQSYKNNYDNRYVNIGISYSFGNSKIKVTDHQGGNTDEKSRK</sequence>
<dbReference type="Pfam" id="PF14905">
    <property type="entry name" value="OMP_b-brl_3"/>
    <property type="match status" value="1"/>
</dbReference>
<dbReference type="PANTHER" id="PTHR40980:SF4">
    <property type="entry name" value="TONB-DEPENDENT RECEPTOR-LIKE BETA-BARREL DOMAIN-CONTAINING PROTEIN"/>
    <property type="match status" value="1"/>
</dbReference>
<evidence type="ECO:0000313" key="7">
    <source>
        <dbReference type="Proteomes" id="UP000438760"/>
    </source>
</evidence>
<evidence type="ECO:0000256" key="1">
    <source>
        <dbReference type="ARBA" id="ARBA00004442"/>
    </source>
</evidence>